<evidence type="ECO:0000313" key="3">
    <source>
        <dbReference type="Proteomes" id="UP000061382"/>
    </source>
</evidence>
<dbReference type="Proteomes" id="UP000061382">
    <property type="component" value="Chromosome"/>
</dbReference>
<feature type="domain" description="Phosphoribosyltransferase" evidence="1">
    <location>
        <begin position="11"/>
        <end position="150"/>
    </location>
</feature>
<sequence length="190" mass="21793">MHKRLIVPHALFQIMIRRLAHQLIETHRDFSDSVILGLQPRGIYVADRLQQTLKEILGITVQTGYLDITFHRDDFRRRATPLAPNATKVDFSLEGKRVILVDDVLYTGRSVRAAIDAMISYGRPDQVELLVLIDRQYTRDLPIEATYTGQRVDSLHSQRVEVTWQGQDSPEDVIWLLTPTPDQEEPHATA</sequence>
<dbReference type="EMBL" id="CP012643">
    <property type="protein sequence ID" value="ALI99623.1"/>
    <property type="molecule type" value="Genomic_DNA"/>
</dbReference>
<evidence type="ECO:0000313" key="2">
    <source>
        <dbReference type="EMBL" id="ALI99623.1"/>
    </source>
</evidence>
<dbReference type="InterPro" id="IPR050137">
    <property type="entry name" value="PyrR_bifunctional"/>
</dbReference>
<dbReference type="KEGG" id="rti:DC20_12385"/>
<gene>
    <name evidence="2" type="ORF">DC20_12385</name>
</gene>
<keyword evidence="3" id="KW-1185">Reference proteome</keyword>
<dbReference type="RefSeq" id="WP_062544114.1">
    <property type="nucleotide sequence ID" value="NZ_CP012643.1"/>
</dbReference>
<dbReference type="Gene3D" id="3.40.50.2020">
    <property type="match status" value="1"/>
</dbReference>
<dbReference type="InterPro" id="IPR029057">
    <property type="entry name" value="PRTase-like"/>
</dbReference>
<dbReference type="NCBIfam" id="NF003549">
    <property type="entry name" value="PRK05205.1-5"/>
    <property type="match status" value="1"/>
</dbReference>
<dbReference type="PANTHER" id="PTHR11608:SF0">
    <property type="entry name" value="BIFUNCTIONAL PROTEIN PYRR"/>
    <property type="match status" value="1"/>
</dbReference>
<dbReference type="PATRIC" id="fig|512763.3.peg.2717"/>
<dbReference type="Pfam" id="PF00156">
    <property type="entry name" value="Pribosyltran"/>
    <property type="match status" value="1"/>
</dbReference>
<dbReference type="STRING" id="512763.DC20_12385"/>
<name>A0A0P0C3G9_9BACT</name>
<dbReference type="OrthoDB" id="9802227at2"/>
<dbReference type="AlphaFoldDB" id="A0A0P0C3G9"/>
<organism evidence="2 3">
    <name type="scientific">Rufibacter tibetensis</name>
    <dbReference type="NCBI Taxonomy" id="512763"/>
    <lineage>
        <taxon>Bacteria</taxon>
        <taxon>Pseudomonadati</taxon>
        <taxon>Bacteroidota</taxon>
        <taxon>Cytophagia</taxon>
        <taxon>Cytophagales</taxon>
        <taxon>Hymenobacteraceae</taxon>
        <taxon>Rufibacter</taxon>
    </lineage>
</organism>
<proteinExistence type="predicted"/>
<dbReference type="CDD" id="cd06223">
    <property type="entry name" value="PRTases_typeI"/>
    <property type="match status" value="1"/>
</dbReference>
<dbReference type="SUPFAM" id="SSF53271">
    <property type="entry name" value="PRTase-like"/>
    <property type="match status" value="1"/>
</dbReference>
<reference evidence="2 3" key="1">
    <citation type="submission" date="2015-08" db="EMBL/GenBank/DDBJ databases">
        <title>Complete genome sequence of Rufibacter tibetensis strain 1351t, a radiation-resistant bacterium from tibet plateau.</title>
        <authorList>
            <person name="Dai J."/>
        </authorList>
    </citation>
    <scope>NUCLEOTIDE SEQUENCE [LARGE SCALE GENOMIC DNA]</scope>
    <source>
        <strain evidence="2 3">1351</strain>
    </source>
</reference>
<dbReference type="InterPro" id="IPR000836">
    <property type="entry name" value="PRTase_dom"/>
</dbReference>
<evidence type="ECO:0000259" key="1">
    <source>
        <dbReference type="Pfam" id="PF00156"/>
    </source>
</evidence>
<dbReference type="PANTHER" id="PTHR11608">
    <property type="entry name" value="BIFUNCTIONAL PROTEIN PYRR"/>
    <property type="match status" value="1"/>
</dbReference>
<protein>
    <submittedName>
        <fullName evidence="2">PyrR protein</fullName>
    </submittedName>
</protein>
<accession>A0A0P0C3G9</accession>